<accession>A0A9P5YBI2</accession>
<dbReference type="GO" id="GO:0006511">
    <property type="term" value="P:ubiquitin-dependent protein catabolic process"/>
    <property type="evidence" value="ECO:0007669"/>
    <property type="project" value="InterPro"/>
</dbReference>
<evidence type="ECO:0000256" key="5">
    <source>
        <dbReference type="ARBA" id="ARBA00023306"/>
    </source>
</evidence>
<keyword evidence="2" id="KW-0132">Cell division</keyword>
<dbReference type="PANTHER" id="PTHR45957:SF1">
    <property type="entry name" value="ANAPHASE-PROMOTING COMPLEX SUBUNIT 2"/>
    <property type="match status" value="1"/>
</dbReference>
<evidence type="ECO:0000256" key="2">
    <source>
        <dbReference type="ARBA" id="ARBA00022618"/>
    </source>
</evidence>
<dbReference type="InterPro" id="IPR036317">
    <property type="entry name" value="Cullin_homology_sf"/>
</dbReference>
<evidence type="ECO:0000313" key="9">
    <source>
        <dbReference type="EMBL" id="KAF9465386.1"/>
    </source>
</evidence>
<dbReference type="Gene3D" id="1.10.10.10">
    <property type="entry name" value="Winged helix-like DNA-binding domain superfamily/Winged helix DNA-binding domain"/>
    <property type="match status" value="1"/>
</dbReference>
<dbReference type="GO" id="GO:0007091">
    <property type="term" value="P:metaphase/anaphase transition of mitotic cell cycle"/>
    <property type="evidence" value="ECO:0007669"/>
    <property type="project" value="TreeGrafter"/>
</dbReference>
<dbReference type="Gene3D" id="3.30.230.130">
    <property type="entry name" value="Cullin, Chain C, Domain 2"/>
    <property type="match status" value="1"/>
</dbReference>
<keyword evidence="10" id="KW-1185">Reference proteome</keyword>
<keyword evidence="5" id="KW-0131">Cell cycle</keyword>
<dbReference type="GO" id="GO:0031625">
    <property type="term" value="F:ubiquitin protein ligase binding"/>
    <property type="evidence" value="ECO:0007669"/>
    <property type="project" value="InterPro"/>
</dbReference>
<dbReference type="SUPFAM" id="SSF75632">
    <property type="entry name" value="Cullin homology domain"/>
    <property type="match status" value="1"/>
</dbReference>
<dbReference type="Proteomes" id="UP000807353">
    <property type="component" value="Unassembled WGS sequence"/>
</dbReference>
<evidence type="ECO:0000256" key="3">
    <source>
        <dbReference type="ARBA" id="ARBA00022776"/>
    </source>
</evidence>
<dbReference type="SMART" id="SM01013">
    <property type="entry name" value="APC2"/>
    <property type="match status" value="1"/>
</dbReference>
<dbReference type="AlphaFoldDB" id="A0A9P5YBI2"/>
<dbReference type="InterPro" id="IPR057975">
    <property type="entry name" value="TPR_ANAPC2"/>
</dbReference>
<evidence type="ECO:0000256" key="4">
    <source>
        <dbReference type="ARBA" id="ARBA00022786"/>
    </source>
</evidence>
<dbReference type="InterPro" id="IPR016158">
    <property type="entry name" value="Cullin_homology"/>
</dbReference>
<evidence type="ECO:0000256" key="1">
    <source>
        <dbReference type="ARBA" id="ARBA00016068"/>
    </source>
</evidence>
<dbReference type="Pfam" id="PF25773">
    <property type="entry name" value="TPR_ANAPC2"/>
    <property type="match status" value="1"/>
</dbReference>
<evidence type="ECO:0000313" key="10">
    <source>
        <dbReference type="Proteomes" id="UP000807353"/>
    </source>
</evidence>
<evidence type="ECO:0000256" key="7">
    <source>
        <dbReference type="SAM" id="MobiDB-lite"/>
    </source>
</evidence>
<dbReference type="InterPro" id="IPR036388">
    <property type="entry name" value="WH-like_DNA-bd_sf"/>
</dbReference>
<dbReference type="OrthoDB" id="5581181at2759"/>
<feature type="non-terminal residue" evidence="9">
    <location>
        <position position="1"/>
    </location>
</feature>
<dbReference type="PANTHER" id="PTHR45957">
    <property type="entry name" value="ANAPHASE-PROMOTING COMPLEX SUBUNIT 2"/>
    <property type="match status" value="1"/>
</dbReference>
<dbReference type="Pfam" id="PF08672">
    <property type="entry name" value="ANAPC2"/>
    <property type="match status" value="1"/>
</dbReference>
<keyword evidence="4" id="KW-0833">Ubl conjugation pathway</keyword>
<name>A0A9P5YBI2_9AGAR</name>
<dbReference type="GO" id="GO:0070979">
    <property type="term" value="P:protein K11-linked ubiquitination"/>
    <property type="evidence" value="ECO:0007669"/>
    <property type="project" value="TreeGrafter"/>
</dbReference>
<dbReference type="GO" id="GO:0005680">
    <property type="term" value="C:anaphase-promoting complex"/>
    <property type="evidence" value="ECO:0007669"/>
    <property type="project" value="TreeGrafter"/>
</dbReference>
<dbReference type="SMART" id="SM00182">
    <property type="entry name" value="CULLIN"/>
    <property type="match status" value="1"/>
</dbReference>
<comment type="caution">
    <text evidence="9">The sequence shown here is derived from an EMBL/GenBank/DDBJ whole genome shotgun (WGS) entry which is preliminary data.</text>
</comment>
<organism evidence="9 10">
    <name type="scientific">Collybia nuda</name>
    <dbReference type="NCBI Taxonomy" id="64659"/>
    <lineage>
        <taxon>Eukaryota</taxon>
        <taxon>Fungi</taxon>
        <taxon>Dikarya</taxon>
        <taxon>Basidiomycota</taxon>
        <taxon>Agaricomycotina</taxon>
        <taxon>Agaricomycetes</taxon>
        <taxon>Agaricomycetidae</taxon>
        <taxon>Agaricales</taxon>
        <taxon>Tricholomatineae</taxon>
        <taxon>Clitocybaceae</taxon>
        <taxon>Collybia</taxon>
    </lineage>
</organism>
<dbReference type="PROSITE" id="PS50069">
    <property type="entry name" value="CULLIN_2"/>
    <property type="match status" value="1"/>
</dbReference>
<keyword evidence="3" id="KW-0498">Mitosis</keyword>
<dbReference type="Gene3D" id="1.20.1310.10">
    <property type="entry name" value="Cullin Repeats"/>
    <property type="match status" value="1"/>
</dbReference>
<dbReference type="InterPro" id="IPR014786">
    <property type="entry name" value="ANAPC2_C"/>
</dbReference>
<dbReference type="EMBL" id="MU150248">
    <property type="protein sequence ID" value="KAF9465386.1"/>
    <property type="molecule type" value="Genomic_DNA"/>
</dbReference>
<protein>
    <recommendedName>
        <fullName evidence="1">Anaphase-promoting complex subunit 2</fullName>
    </recommendedName>
</protein>
<dbReference type="InterPro" id="IPR036390">
    <property type="entry name" value="WH_DNA-bd_sf"/>
</dbReference>
<feature type="region of interest" description="Disordered" evidence="7">
    <location>
        <begin position="256"/>
        <end position="292"/>
    </location>
</feature>
<sequence>LGPTFFSAFTLTFQTHLFSILPASFSRGFKALIVSTLPPTDSTLPPPPNRPLWNAFESLGLLDRFDSIIASVGYEHIEAHVIATCTGDWTKPMIETLRSWMSDKMVSWMLLPYARGASNVDEARTMLQGVGSRFDFHMNKTLCDLRTREVFDIIIDFPDSMGALQDLRDCLQRVDQRAALVQSLRKANHKRLLHPGAATNSIITQYVATIKCLRIIDPPGVLLFKVADPIRRYLRDRPDTIRSIVANLVGDEEGGEIIDENDTQPLQQPDVDDYSDANWEPEPMDAGPEFRANKPSDVLSTLVSIYDSKDLFVKELQVLLAQRLLAIDDDDVQKVEKERRNIEILKLRFGEAALQVCEVMLKDMTDSKRIDGHVQSQRTSVVHPTIISQHFWPSLETSDIVMPGQFQKLQEQYAQEFAVFKPDKKLRWLPHLGTVHLELQLEDRVIDIDVPPLEAAFIELFSSKPVLSIDELIAGVGSVDRSAALKALLTWVDLGVLKEDIEGTFRLLEVTEEPSAGPSEHARNGMLTNLGPLPLDRIQSMLKLVPGYDRTIDQLAAFLDAARREGLVANRDGVWRLNR</sequence>
<evidence type="ECO:0000259" key="8">
    <source>
        <dbReference type="PROSITE" id="PS50069"/>
    </source>
</evidence>
<comment type="similarity">
    <text evidence="6">Belongs to the cullin family.</text>
</comment>
<dbReference type="GO" id="GO:0051301">
    <property type="term" value="P:cell division"/>
    <property type="evidence" value="ECO:0007669"/>
    <property type="project" value="UniProtKB-KW"/>
</dbReference>
<reference evidence="9" key="1">
    <citation type="submission" date="2020-11" db="EMBL/GenBank/DDBJ databases">
        <authorList>
            <consortium name="DOE Joint Genome Institute"/>
            <person name="Ahrendt S."/>
            <person name="Riley R."/>
            <person name="Andreopoulos W."/>
            <person name="Labutti K."/>
            <person name="Pangilinan J."/>
            <person name="Ruiz-Duenas F.J."/>
            <person name="Barrasa J.M."/>
            <person name="Sanchez-Garcia M."/>
            <person name="Camarero S."/>
            <person name="Miyauchi S."/>
            <person name="Serrano A."/>
            <person name="Linde D."/>
            <person name="Babiker R."/>
            <person name="Drula E."/>
            <person name="Ayuso-Fernandez I."/>
            <person name="Pacheco R."/>
            <person name="Padilla G."/>
            <person name="Ferreira P."/>
            <person name="Barriuso J."/>
            <person name="Kellner H."/>
            <person name="Castanera R."/>
            <person name="Alfaro M."/>
            <person name="Ramirez L."/>
            <person name="Pisabarro A.G."/>
            <person name="Kuo A."/>
            <person name="Tritt A."/>
            <person name="Lipzen A."/>
            <person name="He G."/>
            <person name="Yan M."/>
            <person name="Ng V."/>
            <person name="Cullen D."/>
            <person name="Martin F."/>
            <person name="Rosso M.-N."/>
            <person name="Henrissat B."/>
            <person name="Hibbett D."/>
            <person name="Martinez A.T."/>
            <person name="Grigoriev I.V."/>
        </authorList>
    </citation>
    <scope>NUCLEOTIDE SEQUENCE</scope>
    <source>
        <strain evidence="9">CBS 247.69</strain>
    </source>
</reference>
<feature type="domain" description="Cullin family profile" evidence="8">
    <location>
        <begin position="274"/>
        <end position="472"/>
    </location>
</feature>
<proteinExistence type="inferred from homology"/>
<gene>
    <name evidence="9" type="ORF">BDZ94DRAFT_1254417</name>
</gene>
<dbReference type="InterPro" id="IPR044554">
    <property type="entry name" value="ANAPC2"/>
</dbReference>
<evidence type="ECO:0000256" key="6">
    <source>
        <dbReference type="PROSITE-ProRule" id="PRU00330"/>
    </source>
</evidence>
<dbReference type="SUPFAM" id="SSF46785">
    <property type="entry name" value="Winged helix' DNA-binding domain"/>
    <property type="match status" value="1"/>
</dbReference>